<accession>A0A8J3J2W4</accession>
<dbReference type="PANTHER" id="PTHR38074:SF1">
    <property type="entry name" value="ALTERED INHERITANCE OF MITOCHONDRIA PROTEIN 24, MITOCHONDRIAL"/>
    <property type="match status" value="1"/>
</dbReference>
<dbReference type="InterPro" id="IPR016031">
    <property type="entry name" value="Trp_RNA-bd_attenuator-like_dom"/>
</dbReference>
<dbReference type="PANTHER" id="PTHR38074">
    <property type="entry name" value="ALTERED INHERITANCE OF MITOCHONDRIA PROTEIN 24, MITOCHONDRIAL"/>
    <property type="match status" value="1"/>
</dbReference>
<organism evidence="1 2">
    <name type="scientific">Actinocatenispora rupis</name>
    <dbReference type="NCBI Taxonomy" id="519421"/>
    <lineage>
        <taxon>Bacteria</taxon>
        <taxon>Bacillati</taxon>
        <taxon>Actinomycetota</taxon>
        <taxon>Actinomycetes</taxon>
        <taxon>Micromonosporales</taxon>
        <taxon>Micromonosporaceae</taxon>
        <taxon>Actinocatenispora</taxon>
    </lineage>
</organism>
<name>A0A8J3J2W4_9ACTN</name>
<dbReference type="RefSeq" id="WP_203656657.1">
    <property type="nucleotide sequence ID" value="NZ_BAAAZM010000004.1"/>
</dbReference>
<dbReference type="SUPFAM" id="SSF51219">
    <property type="entry name" value="TRAP-like"/>
    <property type="match status" value="1"/>
</dbReference>
<dbReference type="EMBL" id="BOMB01000010">
    <property type="protein sequence ID" value="GID10982.1"/>
    <property type="molecule type" value="Genomic_DNA"/>
</dbReference>
<sequence length="245" mass="26050">MHSDIFNADNMVQPPTRAGMSLQHPRCVRYTVNGEVRARQGSMVAWRGNLTFETQRQGIRNFVKRAVTGEGVPLMAVRGQGEVWFAEGAASCFVIDLEQNDVLTINGRNILCFDPTLAYEIHLVQGAGMLGGGLFNSVFSGHGQLAVLSNGQPLVIPVTPQVPVFVDTNSVIGWSHQLQTSIHRSESLKSVLRGGSGELFQLRLDGQGFVLVQPSEGLPYSPAAAGDSGSTAGSQGGLLGSFLGG</sequence>
<proteinExistence type="predicted"/>
<keyword evidence="2" id="KW-1185">Reference proteome</keyword>
<dbReference type="Proteomes" id="UP000612808">
    <property type="component" value="Unassembled WGS sequence"/>
</dbReference>
<dbReference type="Pfam" id="PF01987">
    <property type="entry name" value="AIM24"/>
    <property type="match status" value="1"/>
</dbReference>
<gene>
    <name evidence="1" type="ORF">Aru02nite_18710</name>
</gene>
<evidence type="ECO:0000313" key="2">
    <source>
        <dbReference type="Proteomes" id="UP000612808"/>
    </source>
</evidence>
<comment type="caution">
    <text evidence="1">The sequence shown here is derived from an EMBL/GenBank/DDBJ whole genome shotgun (WGS) entry which is preliminary data.</text>
</comment>
<dbReference type="InterPro" id="IPR036983">
    <property type="entry name" value="AIM24_sf"/>
</dbReference>
<dbReference type="Gene3D" id="3.60.160.10">
    <property type="entry name" value="Mitochondrial biogenesis AIM24"/>
    <property type="match status" value="1"/>
</dbReference>
<dbReference type="AlphaFoldDB" id="A0A8J3J2W4"/>
<reference evidence="1" key="1">
    <citation type="submission" date="2021-01" db="EMBL/GenBank/DDBJ databases">
        <title>Whole genome shotgun sequence of Actinocatenispora rupis NBRC 107355.</title>
        <authorList>
            <person name="Komaki H."/>
            <person name="Tamura T."/>
        </authorList>
    </citation>
    <scope>NUCLEOTIDE SEQUENCE</scope>
    <source>
        <strain evidence="1">NBRC 107355</strain>
    </source>
</reference>
<dbReference type="InterPro" id="IPR002838">
    <property type="entry name" value="AIM24"/>
</dbReference>
<protein>
    <recommendedName>
        <fullName evidence="3">AIM24 family protein</fullName>
    </recommendedName>
</protein>
<evidence type="ECO:0008006" key="3">
    <source>
        <dbReference type="Google" id="ProtNLM"/>
    </source>
</evidence>
<evidence type="ECO:0000313" key="1">
    <source>
        <dbReference type="EMBL" id="GID10982.1"/>
    </source>
</evidence>